<protein>
    <submittedName>
        <fullName evidence="7">Transcriptional regulator MtlR</fullName>
    </submittedName>
</protein>
<dbReference type="GO" id="GO:0003677">
    <property type="term" value="F:DNA binding"/>
    <property type="evidence" value="ECO:0007669"/>
    <property type="project" value="InterPro"/>
</dbReference>
<dbReference type="Gene3D" id="1.10.10.10">
    <property type="entry name" value="Winged helix-like DNA-binding domain superfamily/Winged helix DNA-binding domain"/>
    <property type="match status" value="2"/>
</dbReference>
<dbReference type="SUPFAM" id="SSF46785">
    <property type="entry name" value="Winged helix' DNA-binding domain"/>
    <property type="match status" value="1"/>
</dbReference>
<dbReference type="Pfam" id="PF00874">
    <property type="entry name" value="PRD"/>
    <property type="match status" value="2"/>
</dbReference>
<dbReference type="InterPro" id="IPR036388">
    <property type="entry name" value="WH-like_DNA-bd_sf"/>
</dbReference>
<keyword evidence="4" id="KW-0804">Transcription</keyword>
<dbReference type="InterPro" id="IPR050661">
    <property type="entry name" value="BglG_antiterminators"/>
</dbReference>
<dbReference type="PROSITE" id="PS51099">
    <property type="entry name" value="PTS_EIIB_TYPE_2"/>
    <property type="match status" value="1"/>
</dbReference>
<feature type="domain" description="PRD" evidence="6">
    <location>
        <begin position="301"/>
        <end position="409"/>
    </location>
</feature>
<dbReference type="PANTHER" id="PTHR30185">
    <property type="entry name" value="CRYPTIC BETA-GLUCOSIDE BGL OPERON ANTITERMINATOR"/>
    <property type="match status" value="1"/>
</dbReference>
<dbReference type="Pfam" id="PF08280">
    <property type="entry name" value="HTH_Mga"/>
    <property type="match status" value="1"/>
</dbReference>
<dbReference type="SUPFAM" id="SSF52794">
    <property type="entry name" value="PTS system IIB component-like"/>
    <property type="match status" value="1"/>
</dbReference>
<keyword evidence="1" id="KW-0808">Transferase</keyword>
<evidence type="ECO:0000256" key="1">
    <source>
        <dbReference type="ARBA" id="ARBA00022679"/>
    </source>
</evidence>
<evidence type="ECO:0000313" key="7">
    <source>
        <dbReference type="EMBL" id="VYU75987.1"/>
    </source>
</evidence>
<evidence type="ECO:0000259" key="6">
    <source>
        <dbReference type="PROSITE" id="PS51372"/>
    </source>
</evidence>
<dbReference type="AlphaFoldDB" id="A0A6N3HG45"/>
<proteinExistence type="predicted"/>
<dbReference type="InterPro" id="IPR015265">
    <property type="entry name" value="PuR_N"/>
</dbReference>
<dbReference type="SUPFAM" id="SSF63520">
    <property type="entry name" value="PTS-regulatory domain, PRD"/>
    <property type="match status" value="2"/>
</dbReference>
<evidence type="ECO:0000256" key="3">
    <source>
        <dbReference type="ARBA" id="ARBA00023015"/>
    </source>
</evidence>
<feature type="domain" description="PRD" evidence="6">
    <location>
        <begin position="191"/>
        <end position="294"/>
    </location>
</feature>
<accession>A0A6N3HG45</accession>
<evidence type="ECO:0000256" key="2">
    <source>
        <dbReference type="ARBA" id="ARBA00022737"/>
    </source>
</evidence>
<dbReference type="Gene3D" id="3.40.50.2300">
    <property type="match status" value="1"/>
</dbReference>
<dbReference type="InterPro" id="IPR036095">
    <property type="entry name" value="PTS_EIIB-like_sf"/>
</dbReference>
<evidence type="ECO:0000259" key="5">
    <source>
        <dbReference type="PROSITE" id="PS51099"/>
    </source>
</evidence>
<dbReference type="PROSITE" id="PS51372">
    <property type="entry name" value="PRD_2"/>
    <property type="match status" value="2"/>
</dbReference>
<keyword evidence="3" id="KW-0805">Transcription regulation</keyword>
<dbReference type="GO" id="GO:0008982">
    <property type="term" value="F:protein-N(PI)-phosphohistidine-sugar phosphotransferase activity"/>
    <property type="evidence" value="ECO:0007669"/>
    <property type="project" value="InterPro"/>
</dbReference>
<dbReference type="PANTHER" id="PTHR30185:SF18">
    <property type="entry name" value="TRANSCRIPTIONAL REGULATOR MTLR"/>
    <property type="match status" value="1"/>
</dbReference>
<dbReference type="InterPro" id="IPR036390">
    <property type="entry name" value="WH_DNA-bd_sf"/>
</dbReference>
<reference evidence="7" key="1">
    <citation type="submission" date="2019-11" db="EMBL/GenBank/DDBJ databases">
        <authorList>
            <person name="Feng L."/>
        </authorList>
    </citation>
    <scope>NUCLEOTIDE SEQUENCE</scope>
    <source>
        <strain evidence="7">KOxytocaLFYP65</strain>
    </source>
</reference>
<dbReference type="RefSeq" id="WP_115239711.1">
    <property type="nucleotide sequence ID" value="NZ_CAAKNQ010000128.1"/>
</dbReference>
<dbReference type="EMBL" id="CACRTM010000034">
    <property type="protein sequence ID" value="VYU75987.1"/>
    <property type="molecule type" value="Genomic_DNA"/>
</dbReference>
<dbReference type="Pfam" id="PF09182">
    <property type="entry name" value="PuR_N"/>
    <property type="match status" value="1"/>
</dbReference>
<dbReference type="CDD" id="cd05568">
    <property type="entry name" value="PTS_IIB_bgl_like"/>
    <property type="match status" value="1"/>
</dbReference>
<dbReference type="InterPro" id="IPR036634">
    <property type="entry name" value="PRD_sf"/>
</dbReference>
<evidence type="ECO:0000256" key="4">
    <source>
        <dbReference type="ARBA" id="ARBA00023163"/>
    </source>
</evidence>
<feature type="domain" description="PTS EIIB type-2" evidence="5">
    <location>
        <begin position="410"/>
        <end position="500"/>
    </location>
</feature>
<dbReference type="InterPro" id="IPR013199">
    <property type="entry name" value="HTH_Mga_DNA-bd_dom"/>
</dbReference>
<keyword evidence="2" id="KW-0677">Repeat</keyword>
<dbReference type="InterPro" id="IPR011608">
    <property type="entry name" value="PRD"/>
</dbReference>
<dbReference type="InterPro" id="IPR013011">
    <property type="entry name" value="PTS_EIIB_2"/>
</dbReference>
<dbReference type="GO" id="GO:0006355">
    <property type="term" value="P:regulation of DNA-templated transcription"/>
    <property type="evidence" value="ECO:0007669"/>
    <property type="project" value="InterPro"/>
</dbReference>
<dbReference type="GO" id="GO:0009401">
    <property type="term" value="P:phosphoenolpyruvate-dependent sugar phosphotransferase system"/>
    <property type="evidence" value="ECO:0007669"/>
    <property type="project" value="InterPro"/>
</dbReference>
<dbReference type="Gene3D" id="1.10.1790.10">
    <property type="entry name" value="PRD domain"/>
    <property type="match status" value="2"/>
</dbReference>
<sequence>MKVLSKRQISLINHLAQESGWLATSRAAKILNISVSTLRRDVEAINLYFTDKGHSVLSKPGLGLKIEANDVVPLPLISGDAQVVNILKNKRLVGIATDLLTHSPTPLSISFLAEKYFISRSSIVEDLIKIEKWLECFSLRMIKNHTGTFIDGNDYDIRIALKEIITHSVLCNYHMTDSRIDRFSRVQLIKEFGKDNVANCINLIAFIEDELTCAISEPYYTNLFSHLLVTIRRLEKRIVCPADEAAPVHDNKEWQIAEKAIAWLEQKYTLRFPQIEINYIYQYLVSSGKHPVHAVHPDRGVQDQEALHYAIKLTSLLSQLLKCDLISDQPLLNALVMHIKPMLNRLAFRIIIHNPLLDEIKKELSPVFLAVRNATMQINNYSKHDPPSEDEVAYLTVYIQAAIEKIKENKKIILVCSSGVGTSQLLYSRITKAFPDWEIIDIVSGSRLKETLAEKKCDLIISTIRIEEMMIPVAYVSALFSAKDIIRVTEALFSKRQTQESEYVK</sequence>
<gene>
    <name evidence="7" type="primary">mtlR_1</name>
    <name evidence="7" type="ORF">KOLFYP65_01239</name>
</gene>
<name>A0A6N3HG45_KLEOX</name>
<organism evidence="7">
    <name type="scientific">Klebsiella oxytoca</name>
    <dbReference type="NCBI Taxonomy" id="571"/>
    <lineage>
        <taxon>Bacteria</taxon>
        <taxon>Pseudomonadati</taxon>
        <taxon>Pseudomonadota</taxon>
        <taxon>Gammaproteobacteria</taxon>
        <taxon>Enterobacterales</taxon>
        <taxon>Enterobacteriaceae</taxon>
        <taxon>Klebsiella/Raoultella group</taxon>
        <taxon>Klebsiella</taxon>
    </lineage>
</organism>